<dbReference type="EMBL" id="JASFZW010000007">
    <property type="protein sequence ID" value="KAK2077155.1"/>
    <property type="molecule type" value="Genomic_DNA"/>
</dbReference>
<protein>
    <submittedName>
        <fullName evidence="1">Uncharacterized protein</fullName>
    </submittedName>
</protein>
<comment type="caution">
    <text evidence="1">The sequence shown here is derived from an EMBL/GenBank/DDBJ whole genome shotgun (WGS) entry which is preliminary data.</text>
</comment>
<name>A0AAD9IH67_PROWI</name>
<sequence>MLRQLASATLRATAPSTARLSSSAPTVFDKIVQLTVVDREGHRHVLRGLEGQTVADVLENNVELFGDDVLVTSPSKPDEFEGHIKIPSELFGTFPGSDKRALETIADVNDVDTHSRLASDVVLSRKLGDVLVSLGKVAPWKTL</sequence>
<organism evidence="1 2">
    <name type="scientific">Prototheca wickerhamii</name>
    <dbReference type="NCBI Taxonomy" id="3111"/>
    <lineage>
        <taxon>Eukaryota</taxon>
        <taxon>Viridiplantae</taxon>
        <taxon>Chlorophyta</taxon>
        <taxon>core chlorophytes</taxon>
        <taxon>Trebouxiophyceae</taxon>
        <taxon>Chlorellales</taxon>
        <taxon>Chlorellaceae</taxon>
        <taxon>Prototheca</taxon>
    </lineage>
</organism>
<gene>
    <name evidence="1" type="ORF">QBZ16_004789</name>
</gene>
<reference evidence="1" key="1">
    <citation type="submission" date="2021-01" db="EMBL/GenBank/DDBJ databases">
        <authorList>
            <person name="Eckstrom K.M.E."/>
        </authorList>
    </citation>
    <scope>NUCLEOTIDE SEQUENCE</scope>
    <source>
        <strain evidence="1">UVCC 0001</strain>
    </source>
</reference>
<accession>A0AAD9IH67</accession>
<dbReference type="Proteomes" id="UP001255856">
    <property type="component" value="Unassembled WGS sequence"/>
</dbReference>
<dbReference type="AlphaFoldDB" id="A0AAD9IH67"/>
<proteinExistence type="predicted"/>
<keyword evidence="2" id="KW-1185">Reference proteome</keyword>
<evidence type="ECO:0000313" key="1">
    <source>
        <dbReference type="EMBL" id="KAK2077155.1"/>
    </source>
</evidence>
<dbReference type="Gene3D" id="3.10.20.30">
    <property type="match status" value="1"/>
</dbReference>
<evidence type="ECO:0000313" key="2">
    <source>
        <dbReference type="Proteomes" id="UP001255856"/>
    </source>
</evidence>
<dbReference type="InterPro" id="IPR012675">
    <property type="entry name" value="Beta-grasp_dom_sf"/>
</dbReference>